<dbReference type="AlphaFoldDB" id="A0A662DK04"/>
<comment type="similarity">
    <text evidence="8">Belongs to the NqrDE/RnfAE family.</text>
</comment>
<feature type="transmembrane region" description="Helical" evidence="8">
    <location>
        <begin position="98"/>
        <end position="122"/>
    </location>
</feature>
<dbReference type="GO" id="GO:0012505">
    <property type="term" value="C:endomembrane system"/>
    <property type="evidence" value="ECO:0007669"/>
    <property type="project" value="UniProtKB-SubCell"/>
</dbReference>
<dbReference type="HAMAP" id="MF_00459">
    <property type="entry name" value="RsxA_RnfA"/>
    <property type="match status" value="1"/>
</dbReference>
<dbReference type="InterPro" id="IPR011293">
    <property type="entry name" value="Ion_transpt_RnfA/RsxA"/>
</dbReference>
<dbReference type="Proteomes" id="UP000280417">
    <property type="component" value="Unassembled WGS sequence"/>
</dbReference>
<dbReference type="InterPro" id="IPR003667">
    <property type="entry name" value="NqrDE/RnfAE"/>
</dbReference>
<keyword evidence="4 8" id="KW-1278">Translocase</keyword>
<organism evidence="9 10">
    <name type="scientific">Aerophobetes bacterium</name>
    <dbReference type="NCBI Taxonomy" id="2030807"/>
    <lineage>
        <taxon>Bacteria</taxon>
        <taxon>Candidatus Aerophobota</taxon>
    </lineage>
</organism>
<accession>A0A662DK04</accession>
<sequence>MTRLILIFLGAVLVNNFVLRYFLGICPFLGVTGKVESAVAMGFATTFVMTITAAVVWPINTFIIKGLNLPFLEYVSDILVIASLVQLIEMFVKKTNPALYRALGIYLPLITTNCSILFLALFIPLRKYTFIDSIVFGFGAGVGFTFVMLLMSAIREELDFAEVPKSLQGAPMTLIIAGLLALVFMGFTGLIGTA</sequence>
<gene>
    <name evidence="8" type="primary">rnfA</name>
    <name evidence="9" type="ORF">DRJ04_02340</name>
</gene>
<evidence type="ECO:0000256" key="7">
    <source>
        <dbReference type="ARBA" id="ARBA00023136"/>
    </source>
</evidence>
<evidence type="ECO:0000313" key="10">
    <source>
        <dbReference type="Proteomes" id="UP000280417"/>
    </source>
</evidence>
<evidence type="ECO:0000256" key="6">
    <source>
        <dbReference type="ARBA" id="ARBA00022989"/>
    </source>
</evidence>
<evidence type="ECO:0000313" key="9">
    <source>
        <dbReference type="EMBL" id="RLE14462.1"/>
    </source>
</evidence>
<keyword evidence="3 8" id="KW-0812">Transmembrane</keyword>
<comment type="subcellular location">
    <subcellularLocation>
        <location evidence="8">Cell membrane</location>
        <topology evidence="8">Multi-pass membrane protein</topology>
    </subcellularLocation>
    <subcellularLocation>
        <location evidence="1">Endomembrane system</location>
        <topology evidence="1">Multi-pass membrane protein</topology>
    </subcellularLocation>
</comment>
<evidence type="ECO:0000256" key="3">
    <source>
        <dbReference type="ARBA" id="ARBA00022692"/>
    </source>
</evidence>
<comment type="subunit">
    <text evidence="8">The complex is composed of six subunits: RnfA, RnfB, RnfC, RnfD, RnfE and RnfG.</text>
</comment>
<name>A0A662DK04_UNCAE</name>
<feature type="transmembrane region" description="Helical" evidence="8">
    <location>
        <begin position="71"/>
        <end position="92"/>
    </location>
</feature>
<evidence type="ECO:0000256" key="8">
    <source>
        <dbReference type="HAMAP-Rule" id="MF_00459"/>
    </source>
</evidence>
<evidence type="ECO:0000256" key="4">
    <source>
        <dbReference type="ARBA" id="ARBA00022967"/>
    </source>
</evidence>
<dbReference type="PIRSF" id="PIRSF006102">
    <property type="entry name" value="NQR_DE"/>
    <property type="match status" value="1"/>
</dbReference>
<dbReference type="Pfam" id="PF02508">
    <property type="entry name" value="Rnf-Nqr"/>
    <property type="match status" value="1"/>
</dbReference>
<keyword evidence="8" id="KW-1003">Cell membrane</keyword>
<keyword evidence="5 8" id="KW-0249">Electron transport</keyword>
<dbReference type="EMBL" id="QMQA01000043">
    <property type="protein sequence ID" value="RLE14462.1"/>
    <property type="molecule type" value="Genomic_DNA"/>
</dbReference>
<reference evidence="9 10" key="1">
    <citation type="submission" date="2018-06" db="EMBL/GenBank/DDBJ databases">
        <title>Extensive metabolic versatility and redundancy in microbially diverse, dynamic hydrothermal sediments.</title>
        <authorList>
            <person name="Dombrowski N."/>
            <person name="Teske A."/>
            <person name="Baker B.J."/>
        </authorList>
    </citation>
    <scope>NUCLEOTIDE SEQUENCE [LARGE SCALE GENOMIC DNA]</scope>
    <source>
        <strain evidence="9">B3_G15</strain>
    </source>
</reference>
<keyword evidence="2 8" id="KW-0813">Transport</keyword>
<dbReference type="InterPro" id="IPR050133">
    <property type="entry name" value="NqrDE/RnfAE_oxidrdctase"/>
</dbReference>
<keyword evidence="7 8" id="KW-0472">Membrane</keyword>
<dbReference type="PANTHER" id="PTHR30335">
    <property type="entry name" value="INTEGRAL MEMBRANE PROTEIN OF SOXR-REDUCING COMPLEX"/>
    <property type="match status" value="1"/>
</dbReference>
<comment type="caution">
    <text evidence="9">The sequence shown here is derived from an EMBL/GenBank/DDBJ whole genome shotgun (WGS) entry which is preliminary data.</text>
</comment>
<evidence type="ECO:0000256" key="2">
    <source>
        <dbReference type="ARBA" id="ARBA00022448"/>
    </source>
</evidence>
<dbReference type="NCBIfam" id="TIGR01943">
    <property type="entry name" value="rnfA"/>
    <property type="match status" value="1"/>
</dbReference>
<dbReference type="GO" id="GO:0005886">
    <property type="term" value="C:plasma membrane"/>
    <property type="evidence" value="ECO:0007669"/>
    <property type="project" value="UniProtKB-SubCell"/>
</dbReference>
<comment type="function">
    <text evidence="8">Part of a membrane-bound complex that couples electron transfer with translocation of ions across the membrane.</text>
</comment>
<feature type="transmembrane region" description="Helical" evidence="8">
    <location>
        <begin position="38"/>
        <end position="59"/>
    </location>
</feature>
<comment type="caution">
    <text evidence="8">Lacks conserved residue(s) required for the propagation of feature annotation.</text>
</comment>
<protein>
    <recommendedName>
        <fullName evidence="8">Ion-translocating oxidoreductase complex subunit A</fullName>
        <ecNumber evidence="8">7.-.-.-</ecNumber>
    </recommendedName>
    <alternativeName>
        <fullName evidence="8">Rnf electron transport complex subunit A</fullName>
    </alternativeName>
</protein>
<proteinExistence type="inferred from homology"/>
<keyword evidence="6 8" id="KW-1133">Transmembrane helix</keyword>
<evidence type="ECO:0000256" key="5">
    <source>
        <dbReference type="ARBA" id="ARBA00022982"/>
    </source>
</evidence>
<dbReference type="PANTHER" id="PTHR30335:SF0">
    <property type="entry name" value="ION-TRANSLOCATING OXIDOREDUCTASE COMPLEX SUBUNIT A"/>
    <property type="match status" value="1"/>
</dbReference>
<dbReference type="GO" id="GO:0022900">
    <property type="term" value="P:electron transport chain"/>
    <property type="evidence" value="ECO:0007669"/>
    <property type="project" value="UniProtKB-UniRule"/>
</dbReference>
<evidence type="ECO:0000256" key="1">
    <source>
        <dbReference type="ARBA" id="ARBA00004127"/>
    </source>
</evidence>
<feature type="transmembrane region" description="Helical" evidence="8">
    <location>
        <begin position="134"/>
        <end position="154"/>
    </location>
</feature>
<feature type="transmembrane region" description="Helical" evidence="8">
    <location>
        <begin position="174"/>
        <end position="193"/>
    </location>
</feature>
<dbReference type="EC" id="7.-.-.-" evidence="8"/>